<keyword evidence="3" id="KW-1185">Reference proteome</keyword>
<feature type="compositionally biased region" description="Low complexity" evidence="1">
    <location>
        <begin position="156"/>
        <end position="174"/>
    </location>
</feature>
<evidence type="ECO:0000313" key="2">
    <source>
        <dbReference type="EMBL" id="KAJ4017894.1"/>
    </source>
</evidence>
<feature type="region of interest" description="Disordered" evidence="1">
    <location>
        <begin position="150"/>
        <end position="193"/>
    </location>
</feature>
<evidence type="ECO:0000256" key="1">
    <source>
        <dbReference type="SAM" id="MobiDB-lite"/>
    </source>
</evidence>
<sequence length="193" mass="21415">MEHEPVPLPAPPGFPSHQLKFHGAHPGWYNKYIRAWMHWGSKVVPHEKVIWIQKVEGLRPPQNTTRKVYNHALGKTIRQENLDETVSWAGVVAVMLNPSFVPNAIDSVWMRRVQKKFPHATVLKDVAGYWEQLPVISEAETQPRAIEAVASPAIETPPTGTPATSSTPGHTPSHLAPTPDPRQTRAAADAPFT</sequence>
<evidence type="ECO:0000313" key="3">
    <source>
        <dbReference type="Proteomes" id="UP001152130"/>
    </source>
</evidence>
<dbReference type="EMBL" id="JAPDHF010000005">
    <property type="protein sequence ID" value="KAJ4017894.1"/>
    <property type="molecule type" value="Genomic_DNA"/>
</dbReference>
<accession>A0A9W8PWC6</accession>
<proteinExistence type="predicted"/>
<dbReference type="OrthoDB" id="10564510at2759"/>
<reference evidence="2" key="1">
    <citation type="submission" date="2022-10" db="EMBL/GenBank/DDBJ databases">
        <title>Fusarium specimens isolated from Avocado Roots.</title>
        <authorList>
            <person name="Stajich J."/>
            <person name="Roper C."/>
            <person name="Heimlech-Rivalta G."/>
        </authorList>
    </citation>
    <scope>NUCLEOTIDE SEQUENCE</scope>
    <source>
        <strain evidence="2">CF00143</strain>
    </source>
</reference>
<dbReference type="AlphaFoldDB" id="A0A9W8PWC6"/>
<gene>
    <name evidence="2" type="ORF">NW766_003966</name>
</gene>
<name>A0A9W8PWC6_9HYPO</name>
<comment type="caution">
    <text evidence="2">The sequence shown here is derived from an EMBL/GenBank/DDBJ whole genome shotgun (WGS) entry which is preliminary data.</text>
</comment>
<protein>
    <submittedName>
        <fullName evidence="2">Uncharacterized protein</fullName>
    </submittedName>
</protein>
<organism evidence="2 3">
    <name type="scientific">Fusarium irregulare</name>
    <dbReference type="NCBI Taxonomy" id="2494466"/>
    <lineage>
        <taxon>Eukaryota</taxon>
        <taxon>Fungi</taxon>
        <taxon>Dikarya</taxon>
        <taxon>Ascomycota</taxon>
        <taxon>Pezizomycotina</taxon>
        <taxon>Sordariomycetes</taxon>
        <taxon>Hypocreomycetidae</taxon>
        <taxon>Hypocreales</taxon>
        <taxon>Nectriaceae</taxon>
        <taxon>Fusarium</taxon>
        <taxon>Fusarium incarnatum-equiseti species complex</taxon>
    </lineage>
</organism>
<dbReference type="Proteomes" id="UP001152130">
    <property type="component" value="Unassembled WGS sequence"/>
</dbReference>